<comment type="caution">
    <text evidence="18">The sequence shown here is derived from an EMBL/GenBank/DDBJ whole genome shotgun (WGS) entry which is preliminary data.</text>
</comment>
<dbReference type="GO" id="GO:0050313">
    <property type="term" value="F:sulfur dioxygenase activity"/>
    <property type="evidence" value="ECO:0007669"/>
    <property type="project" value="UniProtKB-EC"/>
</dbReference>
<evidence type="ECO:0000256" key="13">
    <source>
        <dbReference type="ARBA" id="ARBA00066686"/>
    </source>
</evidence>
<evidence type="ECO:0000256" key="3">
    <source>
        <dbReference type="ARBA" id="ARBA00006759"/>
    </source>
</evidence>
<keyword evidence="9" id="KW-0408">Iron</keyword>
<evidence type="ECO:0000256" key="5">
    <source>
        <dbReference type="ARBA" id="ARBA00022946"/>
    </source>
</evidence>
<comment type="subcellular location">
    <subcellularLocation>
        <location evidence="2">Mitochondrion</location>
    </subcellularLocation>
</comment>
<evidence type="ECO:0000256" key="1">
    <source>
        <dbReference type="ARBA" id="ARBA00001954"/>
    </source>
</evidence>
<proteinExistence type="inferred from homology"/>
<keyword evidence="10" id="KW-0496">Mitochondrion</keyword>
<protein>
    <recommendedName>
        <fullName evidence="14">Persulfide dioxygenase ETHE1, mitochondrial</fullName>
        <ecNumber evidence="13">1.13.11.18</ecNumber>
    </recommendedName>
    <alternativeName>
        <fullName evidence="15">Sulfur dioxygenase ETHE1</fullName>
    </alternativeName>
</protein>
<evidence type="ECO:0000256" key="7">
    <source>
        <dbReference type="ARBA" id="ARBA00022990"/>
    </source>
</evidence>
<evidence type="ECO:0000256" key="9">
    <source>
        <dbReference type="ARBA" id="ARBA00023004"/>
    </source>
</evidence>
<evidence type="ECO:0000313" key="18">
    <source>
        <dbReference type="EMBL" id="KAL1401078.1"/>
    </source>
</evidence>
<evidence type="ECO:0000256" key="16">
    <source>
        <dbReference type="SAM" id="SignalP"/>
    </source>
</evidence>
<dbReference type="GO" id="GO:0046872">
    <property type="term" value="F:metal ion binding"/>
    <property type="evidence" value="ECO:0007669"/>
    <property type="project" value="UniProtKB-KW"/>
</dbReference>
<sequence>MRVIVLSSFGLLFPDLGVITAFAQNRTTITMSSPSLAVTRVLASSTKLLLLPVPLRRFPSRSIATTSTTCIKPSSLVRIAHSASNLRNVRMLAERKPFAPDFFFRQLFDEKSWTYTYLLADLTSKEAILIDPVLEQAPRDAKLIQELGLKLTYALNTHMHADHITGTGYLKQLLPGTVSVISEASGAKADKHLKDNEVVKFGRFEIKGLCTPGHTNGCMTYLVDEMGIAFTGDTLLIRGCGRTDFQEGDSRTLYKSVHERIFTLPDNYRLFPAHDYKGNMETSVAEEKQYNPRLTKDVDAFVEIMANLNLPYPKMIDKAVPANRECGLYDIPKE</sequence>
<dbReference type="GO" id="GO:0031123">
    <property type="term" value="P:RNA 3'-end processing"/>
    <property type="evidence" value="ECO:0007669"/>
    <property type="project" value="UniProtKB-ARBA"/>
</dbReference>
<dbReference type="InterPro" id="IPR044528">
    <property type="entry name" value="POD-like_MBL-fold"/>
</dbReference>
<organism evidence="18 19">
    <name type="scientific">Culex pipiens pipiens</name>
    <name type="common">Northern house mosquito</name>
    <dbReference type="NCBI Taxonomy" id="38569"/>
    <lineage>
        <taxon>Eukaryota</taxon>
        <taxon>Metazoa</taxon>
        <taxon>Ecdysozoa</taxon>
        <taxon>Arthropoda</taxon>
        <taxon>Hexapoda</taxon>
        <taxon>Insecta</taxon>
        <taxon>Pterygota</taxon>
        <taxon>Neoptera</taxon>
        <taxon>Endopterygota</taxon>
        <taxon>Diptera</taxon>
        <taxon>Nematocera</taxon>
        <taxon>Culicoidea</taxon>
        <taxon>Culicidae</taxon>
        <taxon>Culicinae</taxon>
        <taxon>Culicini</taxon>
        <taxon>Culex</taxon>
        <taxon>Culex</taxon>
    </lineage>
</organism>
<evidence type="ECO:0000256" key="2">
    <source>
        <dbReference type="ARBA" id="ARBA00004173"/>
    </source>
</evidence>
<evidence type="ECO:0000256" key="12">
    <source>
        <dbReference type="ARBA" id="ARBA00065219"/>
    </source>
</evidence>
<dbReference type="Gene3D" id="3.60.15.10">
    <property type="entry name" value="Ribonuclease Z/Hydroxyacylglutathione hydrolase-like"/>
    <property type="match status" value="1"/>
</dbReference>
<comment type="subunit">
    <text evidence="12">Homodimer. Monomer. Interacts with TST. May interact with RELA.</text>
</comment>
<dbReference type="FunFam" id="3.60.15.10:FF:000013">
    <property type="entry name" value="Persulfide dioxygenase ETHE1, mitochondrial"/>
    <property type="match status" value="1"/>
</dbReference>
<accession>A0ABD1DN96</accession>
<evidence type="ECO:0000256" key="10">
    <source>
        <dbReference type="ARBA" id="ARBA00023128"/>
    </source>
</evidence>
<keyword evidence="5" id="KW-0809">Transit peptide</keyword>
<dbReference type="InterPro" id="IPR051682">
    <property type="entry name" value="Mito_Persulfide_Diox"/>
</dbReference>
<feature type="chain" id="PRO_5044877733" description="Persulfide dioxygenase ETHE1, mitochondrial" evidence="16">
    <location>
        <begin position="24"/>
        <end position="334"/>
    </location>
</feature>
<keyword evidence="4" id="KW-0479">Metal-binding</keyword>
<evidence type="ECO:0000259" key="17">
    <source>
        <dbReference type="SMART" id="SM00849"/>
    </source>
</evidence>
<keyword evidence="16" id="KW-0732">Signal</keyword>
<dbReference type="AlphaFoldDB" id="A0ABD1DN96"/>
<feature type="domain" description="Metallo-beta-lactamase" evidence="17">
    <location>
        <begin position="113"/>
        <end position="274"/>
    </location>
</feature>
<evidence type="ECO:0000256" key="15">
    <source>
        <dbReference type="ARBA" id="ARBA00077964"/>
    </source>
</evidence>
<dbReference type="Pfam" id="PF00753">
    <property type="entry name" value="Lactamase_B"/>
    <property type="match status" value="1"/>
</dbReference>
<keyword evidence="8" id="KW-0560">Oxidoreductase</keyword>
<dbReference type="PANTHER" id="PTHR43084:SF1">
    <property type="entry name" value="PERSULFIDE DIOXYGENASE ETHE1, MITOCHONDRIAL"/>
    <property type="match status" value="1"/>
</dbReference>
<keyword evidence="6" id="KW-0223">Dioxygenase</keyword>
<dbReference type="SMART" id="SM00849">
    <property type="entry name" value="Lactamase_B"/>
    <property type="match status" value="1"/>
</dbReference>
<keyword evidence="7" id="KW-0007">Acetylation</keyword>
<reference evidence="18 19" key="1">
    <citation type="submission" date="2024-05" db="EMBL/GenBank/DDBJ databases">
        <title>Culex pipiens pipiens assembly and annotation.</title>
        <authorList>
            <person name="Alout H."/>
            <person name="Durand T."/>
        </authorList>
    </citation>
    <scope>NUCLEOTIDE SEQUENCE [LARGE SCALE GENOMIC DNA]</scope>
    <source>
        <strain evidence="18">HA-2024</strain>
        <tissue evidence="18">Whole body</tissue>
    </source>
</reference>
<dbReference type="GO" id="GO:0005739">
    <property type="term" value="C:mitochondrion"/>
    <property type="evidence" value="ECO:0007669"/>
    <property type="project" value="UniProtKB-SubCell"/>
</dbReference>
<evidence type="ECO:0000256" key="14">
    <source>
        <dbReference type="ARBA" id="ARBA00067300"/>
    </source>
</evidence>
<dbReference type="SUPFAM" id="SSF56281">
    <property type="entry name" value="Metallo-hydrolase/oxidoreductase"/>
    <property type="match status" value="1"/>
</dbReference>
<comment type="cofactor">
    <cofactor evidence="1">
        <name>Fe(2+)</name>
        <dbReference type="ChEBI" id="CHEBI:29033"/>
    </cofactor>
</comment>
<evidence type="ECO:0000256" key="4">
    <source>
        <dbReference type="ARBA" id="ARBA00022723"/>
    </source>
</evidence>
<dbReference type="CDD" id="cd07724">
    <property type="entry name" value="POD-like_MBL-fold"/>
    <property type="match status" value="1"/>
</dbReference>
<keyword evidence="19" id="KW-1185">Reference proteome</keyword>
<feature type="signal peptide" evidence="16">
    <location>
        <begin position="1"/>
        <end position="23"/>
    </location>
</feature>
<dbReference type="EC" id="1.13.11.18" evidence="13"/>
<dbReference type="InterPro" id="IPR036866">
    <property type="entry name" value="RibonucZ/Hydroxyglut_hydro"/>
</dbReference>
<gene>
    <name evidence="18" type="ORF">pipiens_006906</name>
</gene>
<comment type="similarity">
    <text evidence="3">Belongs to the metallo-beta-lactamase superfamily. Glyoxalase II family.</text>
</comment>
<evidence type="ECO:0000256" key="11">
    <source>
        <dbReference type="ARBA" id="ARBA00050990"/>
    </source>
</evidence>
<comment type="catalytic activity">
    <reaction evidence="11">
        <text>S-sulfanylglutathione + O2 + H2O = sulfite + glutathione + 2 H(+)</text>
        <dbReference type="Rhea" id="RHEA:12981"/>
        <dbReference type="ChEBI" id="CHEBI:15377"/>
        <dbReference type="ChEBI" id="CHEBI:15378"/>
        <dbReference type="ChEBI" id="CHEBI:15379"/>
        <dbReference type="ChEBI" id="CHEBI:17359"/>
        <dbReference type="ChEBI" id="CHEBI:57925"/>
        <dbReference type="ChEBI" id="CHEBI:58905"/>
        <dbReference type="EC" id="1.13.11.18"/>
    </reaction>
</comment>
<dbReference type="PANTHER" id="PTHR43084">
    <property type="entry name" value="PERSULFIDE DIOXYGENASE ETHE1"/>
    <property type="match status" value="1"/>
</dbReference>
<evidence type="ECO:0000256" key="6">
    <source>
        <dbReference type="ARBA" id="ARBA00022964"/>
    </source>
</evidence>
<name>A0ABD1DN96_CULPP</name>
<dbReference type="InterPro" id="IPR001279">
    <property type="entry name" value="Metallo-B-lactamas"/>
</dbReference>
<evidence type="ECO:0000313" key="19">
    <source>
        <dbReference type="Proteomes" id="UP001562425"/>
    </source>
</evidence>
<dbReference type="EMBL" id="JBEHCU010005051">
    <property type="protein sequence ID" value="KAL1401078.1"/>
    <property type="molecule type" value="Genomic_DNA"/>
</dbReference>
<evidence type="ECO:0000256" key="8">
    <source>
        <dbReference type="ARBA" id="ARBA00023002"/>
    </source>
</evidence>
<dbReference type="Proteomes" id="UP001562425">
    <property type="component" value="Unassembled WGS sequence"/>
</dbReference>